<protein>
    <submittedName>
        <fullName evidence="1">Uncharacterized protein</fullName>
    </submittedName>
</protein>
<dbReference type="EMBL" id="KV784370">
    <property type="protein sequence ID" value="OEU10940.1"/>
    <property type="molecule type" value="Genomic_DNA"/>
</dbReference>
<name>A0A1E7EY40_9STRA</name>
<reference evidence="1 2" key="1">
    <citation type="submission" date="2016-09" db="EMBL/GenBank/DDBJ databases">
        <title>Extensive genetic diversity and differential bi-allelic expression allows diatom success in the polar Southern Ocean.</title>
        <authorList>
            <consortium name="DOE Joint Genome Institute"/>
            <person name="Mock T."/>
            <person name="Otillar R.P."/>
            <person name="Strauss J."/>
            <person name="Dupont C."/>
            <person name="Frickenhaus S."/>
            <person name="Maumus F."/>
            <person name="Mcmullan M."/>
            <person name="Sanges R."/>
            <person name="Schmutz J."/>
            <person name="Toseland A."/>
            <person name="Valas R."/>
            <person name="Veluchamy A."/>
            <person name="Ward B.J."/>
            <person name="Allen A."/>
            <person name="Barry K."/>
            <person name="Falciatore A."/>
            <person name="Ferrante M."/>
            <person name="Fortunato A.E."/>
            <person name="Gloeckner G."/>
            <person name="Gruber A."/>
            <person name="Hipkin R."/>
            <person name="Janech M."/>
            <person name="Kroth P."/>
            <person name="Leese F."/>
            <person name="Lindquist E."/>
            <person name="Lyon B.R."/>
            <person name="Martin J."/>
            <person name="Mayer C."/>
            <person name="Parker M."/>
            <person name="Quesneville H."/>
            <person name="Raymond J."/>
            <person name="Uhlig C."/>
            <person name="Valentin K.U."/>
            <person name="Worden A.Z."/>
            <person name="Armbrust E.V."/>
            <person name="Bowler C."/>
            <person name="Green B."/>
            <person name="Moulton V."/>
            <person name="Van Oosterhout C."/>
            <person name="Grigoriev I."/>
        </authorList>
    </citation>
    <scope>NUCLEOTIDE SEQUENCE [LARGE SCALE GENOMIC DNA]</scope>
    <source>
        <strain evidence="1 2">CCMP1102</strain>
    </source>
</reference>
<dbReference type="KEGG" id="fcy:FRACYDRAFT_193268"/>
<dbReference type="Proteomes" id="UP000095751">
    <property type="component" value="Unassembled WGS sequence"/>
</dbReference>
<sequence>MKKKEEWNRIKSNQIKSNRIESNRIESNQIKSNQIKSNQIKSNQIKSNQIKSFILFHPLRTNTQHNTSFLKNETNIHTYQANDLN</sequence>
<dbReference type="AlphaFoldDB" id="A0A1E7EY40"/>
<gene>
    <name evidence="1" type="ORF">FRACYDRAFT_193268</name>
</gene>
<organism evidence="1 2">
    <name type="scientific">Fragilariopsis cylindrus CCMP1102</name>
    <dbReference type="NCBI Taxonomy" id="635003"/>
    <lineage>
        <taxon>Eukaryota</taxon>
        <taxon>Sar</taxon>
        <taxon>Stramenopiles</taxon>
        <taxon>Ochrophyta</taxon>
        <taxon>Bacillariophyta</taxon>
        <taxon>Bacillariophyceae</taxon>
        <taxon>Bacillariophycidae</taxon>
        <taxon>Bacillariales</taxon>
        <taxon>Bacillariaceae</taxon>
        <taxon>Fragilariopsis</taxon>
    </lineage>
</organism>
<evidence type="ECO:0000313" key="1">
    <source>
        <dbReference type="EMBL" id="OEU10940.1"/>
    </source>
</evidence>
<dbReference type="InParanoid" id="A0A1E7EY40"/>
<accession>A0A1E7EY40</accession>
<evidence type="ECO:0000313" key="2">
    <source>
        <dbReference type="Proteomes" id="UP000095751"/>
    </source>
</evidence>
<keyword evidence="2" id="KW-1185">Reference proteome</keyword>
<proteinExistence type="predicted"/>
<dbReference type="OrthoDB" id="3565477at2759"/>